<name>A0A2N3WPV1_9PSEU</name>
<dbReference type="Pfam" id="PF03796">
    <property type="entry name" value="DnaB_C"/>
    <property type="match status" value="1"/>
</dbReference>
<evidence type="ECO:0000313" key="2">
    <source>
        <dbReference type="EMBL" id="PKV95905.1"/>
    </source>
</evidence>
<evidence type="ECO:0000259" key="1">
    <source>
        <dbReference type="PROSITE" id="PS51199"/>
    </source>
</evidence>
<dbReference type="Gene3D" id="3.40.50.300">
    <property type="entry name" value="P-loop containing nucleotide triphosphate hydrolases"/>
    <property type="match status" value="1"/>
</dbReference>
<protein>
    <submittedName>
        <fullName evidence="2">Replicative DNA helicase</fullName>
    </submittedName>
</protein>
<keyword evidence="2" id="KW-0347">Helicase</keyword>
<reference evidence="2 3" key="1">
    <citation type="submission" date="2017-12" db="EMBL/GenBank/DDBJ databases">
        <title>Sequencing the genomes of 1000 Actinobacteria strains.</title>
        <authorList>
            <person name="Klenk H.-P."/>
        </authorList>
    </citation>
    <scope>NUCLEOTIDE SEQUENCE [LARGE SCALE GENOMIC DNA]</scope>
    <source>
        <strain evidence="2 3">DSM 45165</strain>
    </source>
</reference>
<organism evidence="2 3">
    <name type="scientific">Amycolatopsis echigonensis</name>
    <dbReference type="NCBI Taxonomy" id="2576905"/>
    <lineage>
        <taxon>Bacteria</taxon>
        <taxon>Bacillati</taxon>
        <taxon>Actinomycetota</taxon>
        <taxon>Actinomycetes</taxon>
        <taxon>Pseudonocardiales</taxon>
        <taxon>Pseudonocardiaceae</taxon>
        <taxon>Amycolatopsis</taxon>
    </lineage>
</organism>
<keyword evidence="3" id="KW-1185">Reference proteome</keyword>
<dbReference type="OrthoDB" id="9773982at2"/>
<accession>A0A2N3WPV1</accession>
<dbReference type="Proteomes" id="UP000233750">
    <property type="component" value="Unassembled WGS sequence"/>
</dbReference>
<dbReference type="GO" id="GO:0003678">
    <property type="term" value="F:DNA helicase activity"/>
    <property type="evidence" value="ECO:0007669"/>
    <property type="project" value="InterPro"/>
</dbReference>
<dbReference type="GO" id="GO:0006260">
    <property type="term" value="P:DNA replication"/>
    <property type="evidence" value="ECO:0007669"/>
    <property type="project" value="InterPro"/>
</dbReference>
<keyword evidence="2" id="KW-0547">Nucleotide-binding</keyword>
<dbReference type="GO" id="GO:0005829">
    <property type="term" value="C:cytosol"/>
    <property type="evidence" value="ECO:0007669"/>
    <property type="project" value="TreeGrafter"/>
</dbReference>
<dbReference type="SUPFAM" id="SSF52540">
    <property type="entry name" value="P-loop containing nucleoside triphosphate hydrolases"/>
    <property type="match status" value="1"/>
</dbReference>
<dbReference type="GO" id="GO:0005524">
    <property type="term" value="F:ATP binding"/>
    <property type="evidence" value="ECO:0007669"/>
    <property type="project" value="InterPro"/>
</dbReference>
<dbReference type="PANTHER" id="PTHR30153">
    <property type="entry name" value="REPLICATIVE DNA HELICASE DNAB"/>
    <property type="match status" value="1"/>
</dbReference>
<evidence type="ECO:0000313" key="3">
    <source>
        <dbReference type="Proteomes" id="UP000233750"/>
    </source>
</evidence>
<proteinExistence type="predicted"/>
<dbReference type="AlphaFoldDB" id="A0A2N3WPV1"/>
<feature type="domain" description="SF4 helicase" evidence="1">
    <location>
        <begin position="182"/>
        <end position="436"/>
    </location>
</feature>
<sequence length="436" mass="48066">MTTTDDRSVPAANLAQEALDQLNPAAEENYLVSLLLTLTTRNLRDDALEQIAPDDFANPHLGGLWESARTLQAAGKKIDRRSLAAASRSDLAERLLARFTSVVPDPKDFPHALAEVQRCAGIRRLVLATIRVQQRAMTADSGSEALAFAHEELAKVDAGTAVSKHTYTFRHLLTRLDAELRTPESYRIITTPWAEVNERISGGFHAGRLYVIGARPGEGKSIAAHQAAEHAAGHGHPAMIFSVEMGGVEVTGRIVANGAEIEMGEISRRDLSNRSWQLFEEYRARAQDYPLTIDDRPDLTLSYIAAKCREHKRRHGLDVVVVDYLQLLRGERHISREQQVAGISRGLKQLSRELDCAMVVPAQLNRNPAARGKAMLSDLRESGGIEADADVVMLLARQVDDNGNPNGYLGINLAKNRHGRVGDLELPWRPHYSRIG</sequence>
<keyword evidence="2" id="KW-0378">Hydrolase</keyword>
<dbReference type="RefSeq" id="WP_101438837.1">
    <property type="nucleotide sequence ID" value="NZ_PJMY01000003.1"/>
</dbReference>
<dbReference type="PROSITE" id="PS51199">
    <property type="entry name" value="SF4_HELICASE"/>
    <property type="match status" value="1"/>
</dbReference>
<dbReference type="Gene3D" id="1.10.860.10">
    <property type="entry name" value="DNAb Helicase, Chain A"/>
    <property type="match status" value="1"/>
</dbReference>
<dbReference type="PANTHER" id="PTHR30153:SF2">
    <property type="entry name" value="REPLICATIVE DNA HELICASE"/>
    <property type="match status" value="1"/>
</dbReference>
<dbReference type="EMBL" id="PJMY01000003">
    <property type="protein sequence ID" value="PKV95905.1"/>
    <property type="molecule type" value="Genomic_DNA"/>
</dbReference>
<dbReference type="InterPro" id="IPR016136">
    <property type="entry name" value="DNA_helicase_N/primase_C"/>
</dbReference>
<gene>
    <name evidence="2" type="ORF">ATK30_6838</name>
</gene>
<comment type="caution">
    <text evidence="2">The sequence shown here is derived from an EMBL/GenBank/DDBJ whole genome shotgun (WGS) entry which is preliminary data.</text>
</comment>
<keyword evidence="2" id="KW-0067">ATP-binding</keyword>
<dbReference type="InterPro" id="IPR027417">
    <property type="entry name" value="P-loop_NTPase"/>
</dbReference>
<dbReference type="InterPro" id="IPR007694">
    <property type="entry name" value="DNA_helicase_DnaB-like_C"/>
</dbReference>